<evidence type="ECO:0000259" key="6">
    <source>
        <dbReference type="PROSITE" id="PS50949"/>
    </source>
</evidence>
<comment type="similarity">
    <text evidence="1">In the C-terminal section; belongs to the class-I pyridoxal-phosphate-dependent aminotransferase family.</text>
</comment>
<dbReference type="PANTHER" id="PTHR46577:SF2">
    <property type="entry name" value="TRANSCRIPTIONAL REGULATORY PROTEIN"/>
    <property type="match status" value="1"/>
</dbReference>
<keyword evidence="8" id="KW-1185">Reference proteome</keyword>
<feature type="domain" description="HTH gntR-type" evidence="6">
    <location>
        <begin position="11"/>
        <end position="79"/>
    </location>
</feature>
<evidence type="ECO:0000313" key="7">
    <source>
        <dbReference type="EMBL" id="MCO6052207.1"/>
    </source>
</evidence>
<protein>
    <submittedName>
        <fullName evidence="7">PLP-dependent aminotransferase family protein</fullName>
    </submittedName>
</protein>
<evidence type="ECO:0000256" key="1">
    <source>
        <dbReference type="ARBA" id="ARBA00005384"/>
    </source>
</evidence>
<dbReference type="InterPro" id="IPR000524">
    <property type="entry name" value="Tscrpt_reg_HTH_GntR"/>
</dbReference>
<dbReference type="InterPro" id="IPR015424">
    <property type="entry name" value="PyrdxlP-dep_Trfase"/>
</dbReference>
<dbReference type="RefSeq" id="WP_252822508.1">
    <property type="nucleotide sequence ID" value="NZ_JAMXQS010000011.1"/>
</dbReference>
<dbReference type="Gene3D" id="1.10.10.10">
    <property type="entry name" value="Winged helix-like DNA-binding domain superfamily/Winged helix DNA-binding domain"/>
    <property type="match status" value="1"/>
</dbReference>
<dbReference type="PANTHER" id="PTHR46577">
    <property type="entry name" value="HTH-TYPE TRANSCRIPTIONAL REGULATORY PROTEIN GABR"/>
    <property type="match status" value="1"/>
</dbReference>
<keyword evidence="4" id="KW-0238">DNA-binding</keyword>
<evidence type="ECO:0000256" key="5">
    <source>
        <dbReference type="ARBA" id="ARBA00023163"/>
    </source>
</evidence>
<evidence type="ECO:0000256" key="3">
    <source>
        <dbReference type="ARBA" id="ARBA00023015"/>
    </source>
</evidence>
<dbReference type="SUPFAM" id="SSF46785">
    <property type="entry name" value="Winged helix' DNA-binding domain"/>
    <property type="match status" value="1"/>
</dbReference>
<keyword evidence="3" id="KW-0805">Transcription regulation</keyword>
<keyword evidence="5" id="KW-0804">Transcription</keyword>
<keyword evidence="7" id="KW-0032">Aminotransferase</keyword>
<dbReference type="InterPro" id="IPR051446">
    <property type="entry name" value="HTH_trans_reg/aminotransferase"/>
</dbReference>
<dbReference type="Pfam" id="PF00392">
    <property type="entry name" value="GntR"/>
    <property type="match status" value="1"/>
</dbReference>
<dbReference type="InterPro" id="IPR036388">
    <property type="entry name" value="WH-like_DNA-bd_sf"/>
</dbReference>
<reference evidence="7 8" key="1">
    <citation type="submission" date="2022-06" db="EMBL/GenBank/DDBJ databases">
        <title>Mesorhizobium sp. strain RP14 Genome sequencing and assembly.</title>
        <authorList>
            <person name="Kim I."/>
        </authorList>
    </citation>
    <scope>NUCLEOTIDE SEQUENCE [LARGE SCALE GENOMIC DNA]</scope>
    <source>
        <strain evidence="8">RP14(2022)</strain>
    </source>
</reference>
<evidence type="ECO:0000256" key="4">
    <source>
        <dbReference type="ARBA" id="ARBA00023125"/>
    </source>
</evidence>
<gene>
    <name evidence="7" type="ORF">NGM99_20680</name>
</gene>
<dbReference type="Pfam" id="PF00155">
    <property type="entry name" value="Aminotran_1_2"/>
    <property type="match status" value="1"/>
</dbReference>
<dbReference type="Gene3D" id="3.40.640.10">
    <property type="entry name" value="Type I PLP-dependent aspartate aminotransferase-like (Major domain)"/>
    <property type="match status" value="1"/>
</dbReference>
<keyword evidence="2" id="KW-0663">Pyridoxal phosphate</keyword>
<accession>A0ABT1CBJ5</accession>
<keyword evidence="7" id="KW-0808">Transferase</keyword>
<dbReference type="SUPFAM" id="SSF53383">
    <property type="entry name" value="PLP-dependent transferases"/>
    <property type="match status" value="1"/>
</dbReference>
<dbReference type="EMBL" id="JAMXQS010000011">
    <property type="protein sequence ID" value="MCO6052207.1"/>
    <property type="molecule type" value="Genomic_DNA"/>
</dbReference>
<dbReference type="CDD" id="cd07377">
    <property type="entry name" value="WHTH_GntR"/>
    <property type="match status" value="1"/>
</dbReference>
<proteinExistence type="inferred from homology"/>
<dbReference type="GO" id="GO:0008483">
    <property type="term" value="F:transaminase activity"/>
    <property type="evidence" value="ECO:0007669"/>
    <property type="project" value="UniProtKB-KW"/>
</dbReference>
<dbReference type="InterPro" id="IPR015421">
    <property type="entry name" value="PyrdxlP-dep_Trfase_major"/>
</dbReference>
<evidence type="ECO:0000256" key="2">
    <source>
        <dbReference type="ARBA" id="ARBA00022898"/>
    </source>
</evidence>
<comment type="caution">
    <text evidence="7">The sequence shown here is derived from an EMBL/GenBank/DDBJ whole genome shotgun (WGS) entry which is preliminary data.</text>
</comment>
<dbReference type="SMART" id="SM00345">
    <property type="entry name" value="HTH_GNTR"/>
    <property type="match status" value="1"/>
</dbReference>
<dbReference type="CDD" id="cd00609">
    <property type="entry name" value="AAT_like"/>
    <property type="match status" value="1"/>
</dbReference>
<dbReference type="PROSITE" id="PS50949">
    <property type="entry name" value="HTH_GNTR"/>
    <property type="match status" value="1"/>
</dbReference>
<organism evidence="7 8">
    <name type="scientific">Mesorhizobium liriopis</name>
    <dbReference type="NCBI Taxonomy" id="2953882"/>
    <lineage>
        <taxon>Bacteria</taxon>
        <taxon>Pseudomonadati</taxon>
        <taxon>Pseudomonadota</taxon>
        <taxon>Alphaproteobacteria</taxon>
        <taxon>Hyphomicrobiales</taxon>
        <taxon>Phyllobacteriaceae</taxon>
        <taxon>Mesorhizobium</taxon>
    </lineage>
</organism>
<dbReference type="InterPro" id="IPR036390">
    <property type="entry name" value="WH_DNA-bd_sf"/>
</dbReference>
<dbReference type="InterPro" id="IPR004839">
    <property type="entry name" value="Aminotransferase_I/II_large"/>
</dbReference>
<name>A0ABT1CBJ5_9HYPH</name>
<sequence>MTVSKQGRSGFTLAETIARRLRDDISAGTLLPGARLLSIRQAAVHFGVSKNTVVDAYELLVLSGDVIARAGSGFAVTSRGAAAAGSRPHHVTEAVDIASLLSAQLEQDFEVRVGDGRPPPSWTEESEIRRYLGAYGRALPLDSDAYGSAMGFLPMRQQLARRLANQQIEASENNLLLTFGANHALDLIIRAMVLPGDTVFVDEPGYYPLFAKLKLARANVMGIARTPDGPDVEDFIAKTATARGGLFFTQSIGHNPTGGSITLSVAHAVLNAATRHGILIVEDDPFADLPIVTQDNRLARLGQLENVISVGTFSKTLSASLRSGFIAARADRISALAELKMLTTVNSSGHVERIIHRLISDGHYDRHLKRLGRRIQHAAQRVRTDLAKVGMTIFSDRSDGYYIYLRLPDRVDDIELAKQAAQQGILIASGSVFCLDRHSPHSRGMRVNISRADNERFYHFLLHALA</sequence>
<evidence type="ECO:0000313" key="8">
    <source>
        <dbReference type="Proteomes" id="UP001205906"/>
    </source>
</evidence>
<dbReference type="Proteomes" id="UP001205906">
    <property type="component" value="Unassembled WGS sequence"/>
</dbReference>